<dbReference type="EMBL" id="DRMH01000013">
    <property type="protein sequence ID" value="HFC97077.1"/>
    <property type="molecule type" value="Genomic_DNA"/>
</dbReference>
<dbReference type="PROSITE" id="PS00373">
    <property type="entry name" value="GART"/>
    <property type="match status" value="1"/>
</dbReference>
<comment type="function">
    <text evidence="5">Attaches a formyl group to the free amino group of methionyl-tRNA(fMet). The formyl group appears to play a dual role in the initiator identity of N-formylmethionyl-tRNA by promoting its recognition by IF2 and preventing the misappropriation of this tRNA by the elongation apparatus.</text>
</comment>
<name>A0A7C3GCW7_9BACT</name>
<dbReference type="InterPro" id="IPR001555">
    <property type="entry name" value="GART_AS"/>
</dbReference>
<dbReference type="EC" id="2.1.2.9" evidence="2 5"/>
<keyword evidence="4 5" id="KW-0648">Protein biosynthesis</keyword>
<sequence>MRYRVIFMGTPEFAVPALRVLLESEEVVAVVTQPDRPRGRGRRLRPSPVKEVALSAGLPVLEPERLKDPEFLSALKAFSPDLIVVAAYGKILPREVLELPRLGCWNIHASLLPAYRGADPIRWAILRGERRTGITIMQMDEGLDTGPILLQKETEIGEEETGGELYARLSVLGAEALLETLSLHKEGRLKPRPQPEEGVSYAPPIKKEDARLDFSLPAGELSLRIRAFDPRPGAFTLLEGKIFKLFRPEALSENPPDPPGTILGVREGRLLVTCGEGILAVSEVQLEGKRRVPVAEFLKGHRLSPGTRLGS</sequence>
<dbReference type="Pfam" id="PF02911">
    <property type="entry name" value="Formyl_trans_C"/>
    <property type="match status" value="1"/>
</dbReference>
<dbReference type="InterPro" id="IPR005794">
    <property type="entry name" value="Fmt"/>
</dbReference>
<comment type="caution">
    <text evidence="8">The sequence shown here is derived from an EMBL/GenBank/DDBJ whole genome shotgun (WGS) entry which is preliminary data.</text>
</comment>
<evidence type="ECO:0000313" key="8">
    <source>
        <dbReference type="EMBL" id="HFC97077.1"/>
    </source>
</evidence>
<evidence type="ECO:0000256" key="3">
    <source>
        <dbReference type="ARBA" id="ARBA00022679"/>
    </source>
</evidence>
<dbReference type="InterPro" id="IPR005793">
    <property type="entry name" value="Formyl_trans_C"/>
</dbReference>
<dbReference type="HAMAP" id="MF_00182">
    <property type="entry name" value="Formyl_trans"/>
    <property type="match status" value="1"/>
</dbReference>
<dbReference type="GO" id="GO:0004479">
    <property type="term" value="F:methionyl-tRNA formyltransferase activity"/>
    <property type="evidence" value="ECO:0007669"/>
    <property type="project" value="UniProtKB-UniRule"/>
</dbReference>
<keyword evidence="3 5" id="KW-0808">Transferase</keyword>
<dbReference type="FunFam" id="3.40.50.12230:FF:000001">
    <property type="entry name" value="Methionyl-tRNA formyltransferase"/>
    <property type="match status" value="1"/>
</dbReference>
<evidence type="ECO:0000256" key="4">
    <source>
        <dbReference type="ARBA" id="ARBA00022917"/>
    </source>
</evidence>
<dbReference type="InterPro" id="IPR011034">
    <property type="entry name" value="Formyl_transferase-like_C_sf"/>
</dbReference>
<dbReference type="InterPro" id="IPR002376">
    <property type="entry name" value="Formyl_transf_N"/>
</dbReference>
<dbReference type="Pfam" id="PF00551">
    <property type="entry name" value="Formyl_trans_N"/>
    <property type="match status" value="1"/>
</dbReference>
<dbReference type="NCBIfam" id="TIGR00460">
    <property type="entry name" value="fmt"/>
    <property type="match status" value="1"/>
</dbReference>
<accession>A0A7C3GCW7</accession>
<comment type="similarity">
    <text evidence="1 5">Belongs to the Fmt family.</text>
</comment>
<dbReference type="SUPFAM" id="SSF50486">
    <property type="entry name" value="FMT C-terminal domain-like"/>
    <property type="match status" value="1"/>
</dbReference>
<dbReference type="CDD" id="cd08704">
    <property type="entry name" value="Met_tRNA_FMT_C"/>
    <property type="match status" value="1"/>
</dbReference>
<feature type="domain" description="Formyl transferase N-terminal" evidence="6">
    <location>
        <begin position="5"/>
        <end position="180"/>
    </location>
</feature>
<evidence type="ECO:0000259" key="7">
    <source>
        <dbReference type="Pfam" id="PF02911"/>
    </source>
</evidence>
<dbReference type="Gene3D" id="3.40.50.12230">
    <property type="match status" value="1"/>
</dbReference>
<dbReference type="InterPro" id="IPR036477">
    <property type="entry name" value="Formyl_transf_N_sf"/>
</dbReference>
<dbReference type="AlphaFoldDB" id="A0A7C3GCW7"/>
<evidence type="ECO:0000256" key="1">
    <source>
        <dbReference type="ARBA" id="ARBA00010699"/>
    </source>
</evidence>
<feature type="binding site" evidence="5">
    <location>
        <begin position="110"/>
        <end position="113"/>
    </location>
    <ligand>
        <name>(6S)-5,6,7,8-tetrahydrofolate</name>
        <dbReference type="ChEBI" id="CHEBI:57453"/>
    </ligand>
</feature>
<dbReference type="PANTHER" id="PTHR11138:SF5">
    <property type="entry name" value="METHIONYL-TRNA FORMYLTRANSFERASE, MITOCHONDRIAL"/>
    <property type="match status" value="1"/>
</dbReference>
<dbReference type="InterPro" id="IPR041711">
    <property type="entry name" value="Met-tRNA-FMT_N"/>
</dbReference>
<dbReference type="CDD" id="cd08646">
    <property type="entry name" value="FMT_core_Met-tRNA-FMT_N"/>
    <property type="match status" value="1"/>
</dbReference>
<dbReference type="GO" id="GO:0005829">
    <property type="term" value="C:cytosol"/>
    <property type="evidence" value="ECO:0007669"/>
    <property type="project" value="TreeGrafter"/>
</dbReference>
<dbReference type="InterPro" id="IPR044135">
    <property type="entry name" value="Met-tRNA-FMT_C"/>
</dbReference>
<dbReference type="SUPFAM" id="SSF53328">
    <property type="entry name" value="Formyltransferase"/>
    <property type="match status" value="1"/>
</dbReference>
<feature type="domain" description="Formyl transferase C-terminal" evidence="7">
    <location>
        <begin position="205"/>
        <end position="302"/>
    </location>
</feature>
<evidence type="ECO:0000256" key="5">
    <source>
        <dbReference type="HAMAP-Rule" id="MF_00182"/>
    </source>
</evidence>
<proteinExistence type="inferred from homology"/>
<dbReference type="PANTHER" id="PTHR11138">
    <property type="entry name" value="METHIONYL-TRNA FORMYLTRANSFERASE"/>
    <property type="match status" value="1"/>
</dbReference>
<dbReference type="Proteomes" id="UP000886043">
    <property type="component" value="Unassembled WGS sequence"/>
</dbReference>
<comment type="catalytic activity">
    <reaction evidence="5">
        <text>L-methionyl-tRNA(fMet) + (6R)-10-formyltetrahydrofolate = N-formyl-L-methionyl-tRNA(fMet) + (6S)-5,6,7,8-tetrahydrofolate + H(+)</text>
        <dbReference type="Rhea" id="RHEA:24380"/>
        <dbReference type="Rhea" id="RHEA-COMP:9952"/>
        <dbReference type="Rhea" id="RHEA-COMP:9953"/>
        <dbReference type="ChEBI" id="CHEBI:15378"/>
        <dbReference type="ChEBI" id="CHEBI:57453"/>
        <dbReference type="ChEBI" id="CHEBI:78530"/>
        <dbReference type="ChEBI" id="CHEBI:78844"/>
        <dbReference type="ChEBI" id="CHEBI:195366"/>
        <dbReference type="EC" id="2.1.2.9"/>
    </reaction>
</comment>
<protein>
    <recommendedName>
        <fullName evidence="2 5">Methionyl-tRNA formyltransferase</fullName>
        <ecNumber evidence="2 5">2.1.2.9</ecNumber>
    </recommendedName>
</protein>
<organism evidence="8">
    <name type="scientific">Thermosulfurimonas dismutans</name>
    <dbReference type="NCBI Taxonomy" id="999894"/>
    <lineage>
        <taxon>Bacteria</taxon>
        <taxon>Pseudomonadati</taxon>
        <taxon>Thermodesulfobacteriota</taxon>
        <taxon>Thermodesulfobacteria</taxon>
        <taxon>Thermodesulfobacteriales</taxon>
        <taxon>Thermodesulfobacteriaceae</taxon>
        <taxon>Thermosulfurimonas</taxon>
    </lineage>
</organism>
<gene>
    <name evidence="5" type="primary">fmt</name>
    <name evidence="8" type="ORF">ENJ40_01275</name>
</gene>
<evidence type="ECO:0000259" key="6">
    <source>
        <dbReference type="Pfam" id="PF00551"/>
    </source>
</evidence>
<reference evidence="8" key="1">
    <citation type="journal article" date="2020" name="mSystems">
        <title>Genome- and Community-Level Interaction Insights into Carbon Utilization and Element Cycling Functions of Hydrothermarchaeota in Hydrothermal Sediment.</title>
        <authorList>
            <person name="Zhou Z."/>
            <person name="Liu Y."/>
            <person name="Xu W."/>
            <person name="Pan J."/>
            <person name="Luo Z.H."/>
            <person name="Li M."/>
        </authorList>
    </citation>
    <scope>NUCLEOTIDE SEQUENCE [LARGE SCALE GENOMIC DNA]</scope>
    <source>
        <strain evidence="8">HyVt-483</strain>
    </source>
</reference>
<evidence type="ECO:0000256" key="2">
    <source>
        <dbReference type="ARBA" id="ARBA00012261"/>
    </source>
</evidence>